<sequence length="281" mass="30825">MLRIDSHTHTAYSDGTDTPTELLFKARDAGLDMIGLTDHDTFAGWDEAEASVKESRVALIRGVEMSCAASGITVHLLAYLPDPTNTGLLDCFEKARNSRKTRAQRMVENLAEDYPITWDTVLEFAPDGGPIGRPHIADALVAVGVFENRSQAFEKILHPSGPYFVHHWAPDPLEATELVVKAGGVPVLAHPKARARQRLLPDEVIHDMKDAGLFGIERDHRDHQAEDREVVQRLADGLGLAIFGSSDYHGLGKPNQLGENLTDPEVISQVEDAGTMEVIRP</sequence>
<dbReference type="GO" id="GO:0004534">
    <property type="term" value="F:5'-3' RNA exonuclease activity"/>
    <property type="evidence" value="ECO:0007669"/>
    <property type="project" value="TreeGrafter"/>
</dbReference>
<gene>
    <name evidence="2" type="ORF">CYJ25_04340</name>
</gene>
<evidence type="ECO:0000259" key="1">
    <source>
        <dbReference type="SMART" id="SM00481"/>
    </source>
</evidence>
<dbReference type="InterPro" id="IPR003141">
    <property type="entry name" value="Pol/His_phosphatase_N"/>
</dbReference>
<dbReference type="PANTHER" id="PTHR42924">
    <property type="entry name" value="EXONUCLEASE"/>
    <property type="match status" value="1"/>
</dbReference>
<dbReference type="SMART" id="SM00481">
    <property type="entry name" value="POLIIIAc"/>
    <property type="match status" value="1"/>
</dbReference>
<dbReference type="Gene3D" id="1.10.150.650">
    <property type="match status" value="1"/>
</dbReference>
<dbReference type="GO" id="GO:0035312">
    <property type="term" value="F:5'-3' DNA exonuclease activity"/>
    <property type="evidence" value="ECO:0007669"/>
    <property type="project" value="TreeGrafter"/>
</dbReference>
<dbReference type="RefSeq" id="WP_101627974.1">
    <property type="nucleotide sequence ID" value="NZ_PKKJ01000003.1"/>
</dbReference>
<comment type="caution">
    <text evidence="2">The sequence shown here is derived from an EMBL/GenBank/DDBJ whole genome shotgun (WGS) entry which is preliminary data.</text>
</comment>
<proteinExistence type="predicted"/>
<organism evidence="2 3">
    <name type="scientific">Schaalia turicensis</name>
    <dbReference type="NCBI Taxonomy" id="131111"/>
    <lineage>
        <taxon>Bacteria</taxon>
        <taxon>Bacillati</taxon>
        <taxon>Actinomycetota</taxon>
        <taxon>Actinomycetes</taxon>
        <taxon>Actinomycetales</taxon>
        <taxon>Actinomycetaceae</taxon>
        <taxon>Schaalia</taxon>
    </lineage>
</organism>
<feature type="domain" description="Polymerase/histidinol phosphatase N-terminal" evidence="1">
    <location>
        <begin position="4"/>
        <end position="69"/>
    </location>
</feature>
<dbReference type="InterPro" id="IPR052018">
    <property type="entry name" value="PHP_domain"/>
</dbReference>
<accession>A0A2I1I5Q2</accession>
<protein>
    <submittedName>
        <fullName evidence="2">Phosphatase</fullName>
    </submittedName>
</protein>
<evidence type="ECO:0000313" key="3">
    <source>
        <dbReference type="Proteomes" id="UP000234545"/>
    </source>
</evidence>
<dbReference type="CDD" id="cd07438">
    <property type="entry name" value="PHP_HisPPase_AMP"/>
    <property type="match status" value="1"/>
</dbReference>
<reference evidence="2 3" key="1">
    <citation type="submission" date="2017-12" db="EMBL/GenBank/DDBJ databases">
        <title>Phylogenetic diversity of female urinary microbiome.</title>
        <authorList>
            <person name="Thomas-White K."/>
            <person name="Wolfe A.J."/>
        </authorList>
    </citation>
    <scope>NUCLEOTIDE SEQUENCE [LARGE SCALE GENOMIC DNA]</scope>
    <source>
        <strain evidence="2 3">UMB0250</strain>
    </source>
</reference>
<dbReference type="Proteomes" id="UP000234545">
    <property type="component" value="Unassembled WGS sequence"/>
</dbReference>
<dbReference type="InterPro" id="IPR016195">
    <property type="entry name" value="Pol/histidinol_Pase-like"/>
</dbReference>
<dbReference type="AlphaFoldDB" id="A0A2I1I5Q2"/>
<dbReference type="Pfam" id="PF02811">
    <property type="entry name" value="PHP"/>
    <property type="match status" value="1"/>
</dbReference>
<dbReference type="Gene3D" id="3.20.20.140">
    <property type="entry name" value="Metal-dependent hydrolases"/>
    <property type="match status" value="1"/>
</dbReference>
<name>A0A2I1I5Q2_9ACTO</name>
<dbReference type="SUPFAM" id="SSF89550">
    <property type="entry name" value="PHP domain-like"/>
    <property type="match status" value="1"/>
</dbReference>
<dbReference type="InterPro" id="IPR004013">
    <property type="entry name" value="PHP_dom"/>
</dbReference>
<dbReference type="EMBL" id="PKKJ01000003">
    <property type="protein sequence ID" value="PKY66460.1"/>
    <property type="molecule type" value="Genomic_DNA"/>
</dbReference>
<evidence type="ECO:0000313" key="2">
    <source>
        <dbReference type="EMBL" id="PKY66460.1"/>
    </source>
</evidence>
<dbReference type="OrthoDB" id="9804333at2"/>
<dbReference type="PANTHER" id="PTHR42924:SF3">
    <property type="entry name" value="POLYMERASE_HISTIDINOL PHOSPHATASE N-TERMINAL DOMAIN-CONTAINING PROTEIN"/>
    <property type="match status" value="1"/>
</dbReference>